<dbReference type="Pfam" id="PF07468">
    <property type="entry name" value="Agglutinin"/>
    <property type="match status" value="2"/>
</dbReference>
<protein>
    <recommendedName>
        <fullName evidence="1">Agglutinin domain-containing protein</fullName>
    </recommendedName>
</protein>
<keyword evidence="3" id="KW-1185">Reference proteome</keyword>
<dbReference type="SUPFAM" id="SSF56973">
    <property type="entry name" value="Aerolisin/ETX pore-forming domain"/>
    <property type="match status" value="1"/>
</dbReference>
<organism evidence="2 3">
    <name type="scientific">Rhododendron griersonianum</name>
    <dbReference type="NCBI Taxonomy" id="479676"/>
    <lineage>
        <taxon>Eukaryota</taxon>
        <taxon>Viridiplantae</taxon>
        <taxon>Streptophyta</taxon>
        <taxon>Embryophyta</taxon>
        <taxon>Tracheophyta</taxon>
        <taxon>Spermatophyta</taxon>
        <taxon>Magnoliopsida</taxon>
        <taxon>eudicotyledons</taxon>
        <taxon>Gunneridae</taxon>
        <taxon>Pentapetalae</taxon>
        <taxon>asterids</taxon>
        <taxon>Ericales</taxon>
        <taxon>Ericaceae</taxon>
        <taxon>Ericoideae</taxon>
        <taxon>Rhodoreae</taxon>
        <taxon>Rhododendron</taxon>
    </lineage>
</organism>
<dbReference type="Proteomes" id="UP000823749">
    <property type="component" value="Chromosome 5"/>
</dbReference>
<dbReference type="Gene3D" id="2.80.10.50">
    <property type="match status" value="2"/>
</dbReference>
<dbReference type="PANTHER" id="PTHR39244:SF5">
    <property type="entry name" value="NATTERIN-3-LIKE"/>
    <property type="match status" value="1"/>
</dbReference>
<dbReference type="PANTHER" id="PTHR39244">
    <property type="entry name" value="NATTERIN-4"/>
    <property type="match status" value="1"/>
</dbReference>
<dbReference type="CDD" id="cd20216">
    <property type="entry name" value="PFM_HFR-2-like"/>
    <property type="match status" value="1"/>
</dbReference>
<dbReference type="InterPro" id="IPR053237">
    <property type="entry name" value="Natterin_C"/>
</dbReference>
<feature type="domain" description="Agglutinin" evidence="1">
    <location>
        <begin position="9"/>
        <end position="170"/>
    </location>
</feature>
<evidence type="ECO:0000259" key="1">
    <source>
        <dbReference type="SMART" id="SM00791"/>
    </source>
</evidence>
<sequence>MSNKQSQLLALPRFAAIQYAKFQTYLRYINEDGGLHGFLQFSGKEIVSPYVKFEIERAKSSAGNDNGFVNTRCCYNNKYWVAMSSSDSFIIAGADEPNEDQSHWSCTLFKPIRIDGEGGSGSTNTSVRFRHVQVRRDLTYPMYSYSYPACLYAPTRYTSSDRLDVFSIIDWESLLILPKHIALKGDNGLYLSARRIERHQYLQFASSDNGHPTVGNEVFVTKDGSVRIKNNHFRKFWRRSPNWIMADSDDTTSHDLDTLFSPIKVGDNVIALRNLGNDNFCKSLTNEGKTNCLNAAVTTISREARLVVEKLVISRKIDNVKFRLLDAKIYNQNIITMVTKTATNNTQVSNTAKMKLLRKETRSTTWNGSVSKKLGVKTNIQTGIPLIAQGRFEVSAEFTGNYQWGETVSTENTVEIEHTTTVPPMSKVTVSLLATQGSCDVLFSYTQSDTFMNGERVIYNLDDGVYTGINSFNFIYETKQENP</sequence>
<gene>
    <name evidence="2" type="ORF">RHGRI_012940</name>
</gene>
<evidence type="ECO:0000313" key="2">
    <source>
        <dbReference type="EMBL" id="KAG5547076.1"/>
    </source>
</evidence>
<feature type="domain" description="Agglutinin" evidence="1">
    <location>
        <begin position="175"/>
        <end position="310"/>
    </location>
</feature>
<dbReference type="SUPFAM" id="SSF50382">
    <property type="entry name" value="Agglutinin"/>
    <property type="match status" value="2"/>
</dbReference>
<dbReference type="Gene3D" id="2.170.15.10">
    <property type="entry name" value="Proaerolysin, chain A, domain 3"/>
    <property type="match status" value="1"/>
</dbReference>
<dbReference type="SMART" id="SM00791">
    <property type="entry name" value="Agglutinin"/>
    <property type="match status" value="2"/>
</dbReference>
<dbReference type="EMBL" id="JACTNZ010000005">
    <property type="protein sequence ID" value="KAG5547076.1"/>
    <property type="molecule type" value="Genomic_DNA"/>
</dbReference>
<name>A0AAV6K3V5_9ERIC</name>
<comment type="caution">
    <text evidence="2">The sequence shown here is derived from an EMBL/GenBank/DDBJ whole genome shotgun (WGS) entry which is preliminary data.</text>
</comment>
<evidence type="ECO:0000313" key="3">
    <source>
        <dbReference type="Proteomes" id="UP000823749"/>
    </source>
</evidence>
<dbReference type="AlphaFoldDB" id="A0AAV6K3V5"/>
<reference evidence="2" key="1">
    <citation type="submission" date="2020-08" db="EMBL/GenBank/DDBJ databases">
        <title>Plant Genome Project.</title>
        <authorList>
            <person name="Zhang R.-G."/>
        </authorList>
    </citation>
    <scope>NUCLEOTIDE SEQUENCE</scope>
    <source>
        <strain evidence="2">WSP0</strain>
        <tissue evidence="2">Leaf</tissue>
    </source>
</reference>
<accession>A0AAV6K3V5</accession>
<dbReference type="InterPro" id="IPR036242">
    <property type="entry name" value="Agglutinin_dom_sf"/>
</dbReference>
<dbReference type="InterPro" id="IPR008998">
    <property type="entry name" value="Agglutinin"/>
</dbReference>
<proteinExistence type="predicted"/>